<dbReference type="RefSeq" id="WP_171680490.1">
    <property type="nucleotide sequence ID" value="NZ_JABGBN010000004.1"/>
</dbReference>
<evidence type="ECO:0000256" key="6">
    <source>
        <dbReference type="ARBA" id="ARBA00022842"/>
    </source>
</evidence>
<dbReference type="GO" id="GO:0006020">
    <property type="term" value="P:inositol metabolic process"/>
    <property type="evidence" value="ECO:0007669"/>
    <property type="project" value="TreeGrafter"/>
</dbReference>
<evidence type="ECO:0000256" key="1">
    <source>
        <dbReference type="ARBA" id="ARBA00001033"/>
    </source>
</evidence>
<feature type="binding site" evidence="7">
    <location>
        <position position="67"/>
    </location>
    <ligand>
        <name>Mg(2+)</name>
        <dbReference type="ChEBI" id="CHEBI:18420"/>
        <label>1</label>
        <note>catalytic</note>
    </ligand>
</feature>
<evidence type="ECO:0000256" key="2">
    <source>
        <dbReference type="ARBA" id="ARBA00001946"/>
    </source>
</evidence>
<comment type="cofactor">
    <cofactor evidence="2 7 8">
        <name>Mg(2+)</name>
        <dbReference type="ChEBI" id="CHEBI:18420"/>
    </cofactor>
</comment>
<dbReference type="InterPro" id="IPR000760">
    <property type="entry name" value="Inositol_monophosphatase-like"/>
</dbReference>
<feature type="binding site" evidence="7">
    <location>
        <position position="211"/>
    </location>
    <ligand>
        <name>Mg(2+)</name>
        <dbReference type="ChEBI" id="CHEBI:18420"/>
        <label>1</label>
        <note>catalytic</note>
    </ligand>
</feature>
<dbReference type="Pfam" id="PF00459">
    <property type="entry name" value="Inositol_P"/>
    <property type="match status" value="1"/>
</dbReference>
<dbReference type="PROSITE" id="PS00630">
    <property type="entry name" value="IMP_2"/>
    <property type="match status" value="1"/>
</dbReference>
<evidence type="ECO:0000256" key="3">
    <source>
        <dbReference type="ARBA" id="ARBA00009759"/>
    </source>
</evidence>
<evidence type="ECO:0000313" key="10">
    <source>
        <dbReference type="Proteomes" id="UP000537862"/>
    </source>
</evidence>
<dbReference type="Proteomes" id="UP000537862">
    <property type="component" value="Unassembled WGS sequence"/>
</dbReference>
<protein>
    <recommendedName>
        <fullName evidence="8">Inositol-1-monophosphatase</fullName>
        <ecNumber evidence="8">3.1.3.25</ecNumber>
    </recommendedName>
</protein>
<feature type="binding site" evidence="7">
    <location>
        <position position="86"/>
    </location>
    <ligand>
        <name>Mg(2+)</name>
        <dbReference type="ChEBI" id="CHEBI:18420"/>
        <label>1</label>
        <note>catalytic</note>
    </ligand>
</feature>
<evidence type="ECO:0000256" key="4">
    <source>
        <dbReference type="ARBA" id="ARBA00022723"/>
    </source>
</evidence>
<reference evidence="9 10" key="1">
    <citation type="submission" date="2020-05" db="EMBL/GenBank/DDBJ databases">
        <authorList>
            <person name="Niu N."/>
        </authorList>
    </citation>
    <scope>NUCLEOTIDE SEQUENCE [LARGE SCALE GENOMIC DNA]</scope>
    <source>
        <strain evidence="9 10">3340-03</strain>
    </source>
</reference>
<dbReference type="PRINTS" id="PR01959">
    <property type="entry name" value="SBIMPHPHTASE"/>
</dbReference>
<evidence type="ECO:0000313" key="9">
    <source>
        <dbReference type="EMBL" id="NOL51790.1"/>
    </source>
</evidence>
<dbReference type="InterPro" id="IPR020550">
    <property type="entry name" value="Inositol_monophosphatase_CS"/>
</dbReference>
<keyword evidence="10" id="KW-1185">Reference proteome</keyword>
<proteinExistence type="inferred from homology"/>
<dbReference type="PANTHER" id="PTHR20854:SF4">
    <property type="entry name" value="INOSITOL-1-MONOPHOSPHATASE-RELATED"/>
    <property type="match status" value="1"/>
</dbReference>
<dbReference type="FunFam" id="3.30.540.10:FF:000003">
    <property type="entry name" value="Inositol-1-monophosphatase"/>
    <property type="match status" value="1"/>
</dbReference>
<organism evidence="9 10">
    <name type="scientific">Pelistega suis</name>
    <dbReference type="NCBI Taxonomy" id="1631957"/>
    <lineage>
        <taxon>Bacteria</taxon>
        <taxon>Pseudomonadati</taxon>
        <taxon>Pseudomonadota</taxon>
        <taxon>Betaproteobacteria</taxon>
        <taxon>Burkholderiales</taxon>
        <taxon>Alcaligenaceae</taxon>
        <taxon>Pelistega</taxon>
    </lineage>
</organism>
<dbReference type="CDD" id="cd01639">
    <property type="entry name" value="IMPase"/>
    <property type="match status" value="1"/>
</dbReference>
<evidence type="ECO:0000256" key="5">
    <source>
        <dbReference type="ARBA" id="ARBA00022801"/>
    </source>
</evidence>
<dbReference type="Gene3D" id="3.40.190.80">
    <property type="match status" value="1"/>
</dbReference>
<feature type="binding site" evidence="7">
    <location>
        <position position="88"/>
    </location>
    <ligand>
        <name>Mg(2+)</name>
        <dbReference type="ChEBI" id="CHEBI:18420"/>
        <label>1</label>
        <note>catalytic</note>
    </ligand>
</feature>
<dbReference type="GO" id="GO:0008934">
    <property type="term" value="F:inositol monophosphate 1-phosphatase activity"/>
    <property type="evidence" value="ECO:0007669"/>
    <property type="project" value="InterPro"/>
</dbReference>
<dbReference type="InterPro" id="IPR022337">
    <property type="entry name" value="Inositol_monophosphatase_SuhB"/>
</dbReference>
<comment type="similarity">
    <text evidence="3 8">Belongs to the inositol monophosphatase superfamily.</text>
</comment>
<dbReference type="InterPro" id="IPR020583">
    <property type="entry name" value="Inositol_monoP_metal-BS"/>
</dbReference>
<dbReference type="GO" id="GO:0046872">
    <property type="term" value="F:metal ion binding"/>
    <property type="evidence" value="ECO:0007669"/>
    <property type="project" value="UniProtKB-KW"/>
</dbReference>
<dbReference type="PROSITE" id="PS00629">
    <property type="entry name" value="IMP_1"/>
    <property type="match status" value="1"/>
</dbReference>
<evidence type="ECO:0000256" key="7">
    <source>
        <dbReference type="PIRSR" id="PIRSR600760-2"/>
    </source>
</evidence>
<dbReference type="PANTHER" id="PTHR20854">
    <property type="entry name" value="INOSITOL MONOPHOSPHATASE"/>
    <property type="match status" value="1"/>
</dbReference>
<name>A0A849P2T6_9BURK</name>
<dbReference type="EC" id="3.1.3.25" evidence="8"/>
<keyword evidence="4 7" id="KW-0479">Metal-binding</keyword>
<accession>A0A849P2T6</accession>
<dbReference type="GO" id="GO:0007165">
    <property type="term" value="P:signal transduction"/>
    <property type="evidence" value="ECO:0007669"/>
    <property type="project" value="TreeGrafter"/>
</dbReference>
<evidence type="ECO:0000256" key="8">
    <source>
        <dbReference type="RuleBase" id="RU364068"/>
    </source>
</evidence>
<gene>
    <name evidence="9" type="ORF">HKX39_06350</name>
</gene>
<sequence>MHQFLTIAIKAARRAGSIINRASLELEKVQVARKGPHDFVTDIDRASENAIIETIREAYPDHAILGEETGFTKGTRAEPEYQWIIDPLDGTKNFIHGLPDYAISIAVVHQGKVMHGLVYDPNRNEIFTASRGVGAFLNDRRIRVSTRTRIEESLIAGRFPLGAPEKEGYRFHNLVEQSNGYRRLGSTVLELAYVASGRLDGFCGANLQAWDVAAGSLLVLEAGGLIGDFDGEQGWMRSGNVLAGAPKLFPHLVNAIAK</sequence>
<dbReference type="InterPro" id="IPR033942">
    <property type="entry name" value="IMPase"/>
</dbReference>
<keyword evidence="5 8" id="KW-0378">Hydrolase</keyword>
<comment type="caution">
    <text evidence="9">The sequence shown here is derived from an EMBL/GenBank/DDBJ whole genome shotgun (WGS) entry which is preliminary data.</text>
</comment>
<dbReference type="PRINTS" id="PR00377">
    <property type="entry name" value="IMPHPHTASES"/>
</dbReference>
<dbReference type="Gene3D" id="3.30.540.10">
    <property type="entry name" value="Fructose-1,6-Bisphosphatase, subunit A, domain 1"/>
    <property type="match status" value="1"/>
</dbReference>
<dbReference type="EMBL" id="JABGBN010000004">
    <property type="protein sequence ID" value="NOL51790.1"/>
    <property type="molecule type" value="Genomic_DNA"/>
</dbReference>
<comment type="catalytic activity">
    <reaction evidence="1 8">
        <text>a myo-inositol phosphate + H2O = myo-inositol + phosphate</text>
        <dbReference type="Rhea" id="RHEA:24056"/>
        <dbReference type="ChEBI" id="CHEBI:15377"/>
        <dbReference type="ChEBI" id="CHEBI:17268"/>
        <dbReference type="ChEBI" id="CHEBI:43474"/>
        <dbReference type="ChEBI" id="CHEBI:84139"/>
        <dbReference type="EC" id="3.1.3.25"/>
    </reaction>
</comment>
<feature type="binding site" evidence="7">
    <location>
        <position position="89"/>
    </location>
    <ligand>
        <name>Mg(2+)</name>
        <dbReference type="ChEBI" id="CHEBI:18420"/>
        <label>1</label>
        <note>catalytic</note>
    </ligand>
</feature>
<dbReference type="SUPFAM" id="SSF56655">
    <property type="entry name" value="Carbohydrate phosphatase"/>
    <property type="match status" value="1"/>
</dbReference>
<dbReference type="AlphaFoldDB" id="A0A849P2T6"/>
<keyword evidence="6 7" id="KW-0460">Magnesium</keyword>
<dbReference type="GO" id="GO:0046854">
    <property type="term" value="P:phosphatidylinositol phosphate biosynthetic process"/>
    <property type="evidence" value="ECO:0007669"/>
    <property type="project" value="InterPro"/>
</dbReference>